<evidence type="ECO:0000313" key="9">
    <source>
        <dbReference type="EMBL" id="TDS79655.1"/>
    </source>
</evidence>
<feature type="transmembrane region" description="Helical" evidence="8">
    <location>
        <begin position="82"/>
        <end position="107"/>
    </location>
</feature>
<keyword evidence="7 8" id="KW-0472">Membrane</keyword>
<dbReference type="InterPro" id="IPR002549">
    <property type="entry name" value="AI-2E-like"/>
</dbReference>
<evidence type="ECO:0000256" key="7">
    <source>
        <dbReference type="ARBA" id="ARBA00023136"/>
    </source>
</evidence>
<sequence>MTDDQHAPAAPSVAARLWSDGFGRFAMRCLQVIVVVTLAIGLVYAGLALKTVVIAVLVALILACAFHPLVRLLERAKLPSALAALITLVVVLGVLAGVLTLVGFSIAGQASDLTKAVSDGIDQLEKFLAGIGIQISGAQVQQAVDGVTKFVTSASFGSGALAGLSTVGNLATGIVLVVFVMFFFLRDGKRIWEFLISPFRAEAHARAERIGHRSVGVLGAYVRGTATVALVDSVFIGAGLFILQVPLALTLSVFVFVTAFIPVVGATLAGILAALVALVFKGPIVALIVVGIVVLVNQLEGNLLQPVIMGKALSLHPLVILLALTAGTILGGIIGAILSVPTASVVWTAIKAWYPKGREDDERPAEAVEASGHGS</sequence>
<evidence type="ECO:0000256" key="4">
    <source>
        <dbReference type="ARBA" id="ARBA00022475"/>
    </source>
</evidence>
<evidence type="ECO:0000313" key="10">
    <source>
        <dbReference type="Proteomes" id="UP000295344"/>
    </source>
</evidence>
<keyword evidence="3" id="KW-0813">Transport</keyword>
<comment type="subcellular location">
    <subcellularLocation>
        <location evidence="1">Cell membrane</location>
        <topology evidence="1">Multi-pass membrane protein</topology>
    </subcellularLocation>
</comment>
<feature type="transmembrane region" description="Helical" evidence="8">
    <location>
        <begin position="282"/>
        <end position="299"/>
    </location>
</feature>
<dbReference type="EMBL" id="SOAM01000001">
    <property type="protein sequence ID" value="TDS79655.1"/>
    <property type="molecule type" value="Genomic_DNA"/>
</dbReference>
<feature type="transmembrane region" description="Helical" evidence="8">
    <location>
        <begin position="319"/>
        <end position="350"/>
    </location>
</feature>
<evidence type="ECO:0000256" key="1">
    <source>
        <dbReference type="ARBA" id="ARBA00004651"/>
    </source>
</evidence>
<keyword evidence="4" id="KW-1003">Cell membrane</keyword>
<dbReference type="GO" id="GO:0005886">
    <property type="term" value="C:plasma membrane"/>
    <property type="evidence" value="ECO:0007669"/>
    <property type="project" value="UniProtKB-SubCell"/>
</dbReference>
<dbReference type="AlphaFoldDB" id="A0A4R7FPH9"/>
<feature type="transmembrane region" description="Helical" evidence="8">
    <location>
        <begin position="160"/>
        <end position="185"/>
    </location>
</feature>
<keyword evidence="10" id="KW-1185">Reference proteome</keyword>
<organism evidence="9 10">
    <name type="scientific">Amnibacterium kyonggiense</name>
    <dbReference type="NCBI Taxonomy" id="595671"/>
    <lineage>
        <taxon>Bacteria</taxon>
        <taxon>Bacillati</taxon>
        <taxon>Actinomycetota</taxon>
        <taxon>Actinomycetes</taxon>
        <taxon>Micrococcales</taxon>
        <taxon>Microbacteriaceae</taxon>
        <taxon>Amnibacterium</taxon>
    </lineage>
</organism>
<name>A0A4R7FPH9_9MICO</name>
<dbReference type="GO" id="GO:0055085">
    <property type="term" value="P:transmembrane transport"/>
    <property type="evidence" value="ECO:0007669"/>
    <property type="project" value="TreeGrafter"/>
</dbReference>
<feature type="transmembrane region" description="Helical" evidence="8">
    <location>
        <begin position="220"/>
        <end position="243"/>
    </location>
</feature>
<keyword evidence="6 8" id="KW-1133">Transmembrane helix</keyword>
<evidence type="ECO:0000256" key="3">
    <source>
        <dbReference type="ARBA" id="ARBA00022448"/>
    </source>
</evidence>
<evidence type="ECO:0000256" key="6">
    <source>
        <dbReference type="ARBA" id="ARBA00022989"/>
    </source>
</evidence>
<accession>A0A4R7FPH9</accession>
<reference evidence="9 10" key="1">
    <citation type="submission" date="2019-03" db="EMBL/GenBank/DDBJ databases">
        <title>Genomic Encyclopedia of Archaeal and Bacterial Type Strains, Phase II (KMG-II): from individual species to whole genera.</title>
        <authorList>
            <person name="Goeker M."/>
        </authorList>
    </citation>
    <scope>NUCLEOTIDE SEQUENCE [LARGE SCALE GENOMIC DNA]</scope>
    <source>
        <strain evidence="9 10">DSM 24782</strain>
    </source>
</reference>
<evidence type="ECO:0000256" key="5">
    <source>
        <dbReference type="ARBA" id="ARBA00022692"/>
    </source>
</evidence>
<comment type="caution">
    <text evidence="9">The sequence shown here is derived from an EMBL/GenBank/DDBJ whole genome shotgun (WGS) entry which is preliminary data.</text>
</comment>
<evidence type="ECO:0000256" key="2">
    <source>
        <dbReference type="ARBA" id="ARBA00009773"/>
    </source>
</evidence>
<keyword evidence="5 8" id="KW-0812">Transmembrane</keyword>
<dbReference type="Proteomes" id="UP000295344">
    <property type="component" value="Unassembled WGS sequence"/>
</dbReference>
<dbReference type="Pfam" id="PF01594">
    <property type="entry name" value="AI-2E_transport"/>
    <property type="match status" value="1"/>
</dbReference>
<comment type="similarity">
    <text evidence="2">Belongs to the autoinducer-2 exporter (AI-2E) (TC 2.A.86) family.</text>
</comment>
<protein>
    <submittedName>
        <fullName evidence="9">Putative PurR-regulated permease PerM</fullName>
    </submittedName>
</protein>
<feature type="transmembrane region" description="Helical" evidence="8">
    <location>
        <begin position="249"/>
        <end position="275"/>
    </location>
</feature>
<feature type="transmembrane region" description="Helical" evidence="8">
    <location>
        <begin position="51"/>
        <end position="70"/>
    </location>
</feature>
<proteinExistence type="inferred from homology"/>
<dbReference type="PANTHER" id="PTHR21716:SF53">
    <property type="entry name" value="PERMEASE PERM-RELATED"/>
    <property type="match status" value="1"/>
</dbReference>
<dbReference type="PANTHER" id="PTHR21716">
    <property type="entry name" value="TRANSMEMBRANE PROTEIN"/>
    <property type="match status" value="1"/>
</dbReference>
<dbReference type="RefSeq" id="WP_246017864.1">
    <property type="nucleotide sequence ID" value="NZ_BAAARP010000001.1"/>
</dbReference>
<gene>
    <name evidence="9" type="ORF">CLV52_0190</name>
</gene>
<feature type="transmembrane region" description="Helical" evidence="8">
    <location>
        <begin position="25"/>
        <end position="45"/>
    </location>
</feature>
<evidence type="ECO:0000256" key="8">
    <source>
        <dbReference type="SAM" id="Phobius"/>
    </source>
</evidence>